<dbReference type="PROSITE" id="PS51257">
    <property type="entry name" value="PROKAR_LIPOPROTEIN"/>
    <property type="match status" value="1"/>
</dbReference>
<evidence type="ECO:0008006" key="4">
    <source>
        <dbReference type="Google" id="ProtNLM"/>
    </source>
</evidence>
<dbReference type="EMBL" id="PYNF01000002">
    <property type="protein sequence ID" value="PSV00853.1"/>
    <property type="molecule type" value="Genomic_DNA"/>
</dbReference>
<evidence type="ECO:0000313" key="2">
    <source>
        <dbReference type="EMBL" id="PSV00853.1"/>
    </source>
</evidence>
<feature type="non-terminal residue" evidence="2">
    <location>
        <position position="146"/>
    </location>
</feature>
<reference evidence="2 3" key="1">
    <citation type="submission" date="2018-01" db="EMBL/GenBank/DDBJ databases">
        <title>Whole genome sequencing of Histamine producing bacteria.</title>
        <authorList>
            <person name="Butler K."/>
        </authorList>
    </citation>
    <scope>NUCLEOTIDE SEQUENCE [LARGE SCALE GENOMIC DNA]</scope>
    <source>
        <strain evidence="2 3">FS-7.2</strain>
    </source>
</reference>
<protein>
    <recommendedName>
        <fullName evidence="4">Lipoprotein</fullName>
    </recommendedName>
</protein>
<sequence length="146" mass="15222">MNIPKKIPLIVSCIALAIAGCNDESGNGSINIEPQNPADALPSHKSESIKPDIIIDDGKSNKPVDHGSSSHSGFIPLFPRHDGDSGKPVDPLYPDHSGDSGKPVDPLYPDHSGDSGKPVDPLYPDHSGDSGKPVDPAHPDSGKPVD</sequence>
<feature type="compositionally biased region" description="Basic and acidic residues" evidence="1">
    <location>
        <begin position="135"/>
        <end position="146"/>
    </location>
</feature>
<evidence type="ECO:0000256" key="1">
    <source>
        <dbReference type="SAM" id="MobiDB-lite"/>
    </source>
</evidence>
<feature type="region of interest" description="Disordered" evidence="1">
    <location>
        <begin position="29"/>
        <end position="146"/>
    </location>
</feature>
<accession>A0A2T3KM26</accession>
<dbReference type="AlphaFoldDB" id="A0A2T3KM26"/>
<gene>
    <name evidence="2" type="ORF">C9J27_02170</name>
</gene>
<evidence type="ECO:0000313" key="3">
    <source>
        <dbReference type="Proteomes" id="UP000241426"/>
    </source>
</evidence>
<feature type="compositionally biased region" description="Basic and acidic residues" evidence="1">
    <location>
        <begin position="56"/>
        <end position="65"/>
    </location>
</feature>
<proteinExistence type="predicted"/>
<organism evidence="2 3">
    <name type="scientific">Photobacterium kishitanii</name>
    <dbReference type="NCBI Taxonomy" id="318456"/>
    <lineage>
        <taxon>Bacteria</taxon>
        <taxon>Pseudomonadati</taxon>
        <taxon>Pseudomonadota</taxon>
        <taxon>Gammaproteobacteria</taxon>
        <taxon>Vibrionales</taxon>
        <taxon>Vibrionaceae</taxon>
        <taxon>Photobacterium</taxon>
    </lineage>
</organism>
<comment type="caution">
    <text evidence="2">The sequence shown here is derived from an EMBL/GenBank/DDBJ whole genome shotgun (WGS) entry which is preliminary data.</text>
</comment>
<name>A0A2T3KM26_9GAMM</name>
<dbReference type="Proteomes" id="UP000241426">
    <property type="component" value="Unassembled WGS sequence"/>
</dbReference>